<evidence type="ECO:0000259" key="5">
    <source>
        <dbReference type="Pfam" id="PF03717"/>
    </source>
</evidence>
<evidence type="ECO:0008006" key="8">
    <source>
        <dbReference type="Google" id="ProtNLM"/>
    </source>
</evidence>
<dbReference type="Gene3D" id="3.30.450.330">
    <property type="match status" value="1"/>
</dbReference>
<keyword evidence="2 3" id="KW-0472">Membrane</keyword>
<keyword evidence="3" id="KW-1133">Transmembrane helix</keyword>
<dbReference type="PANTHER" id="PTHR30627:SF1">
    <property type="entry name" value="PEPTIDOGLYCAN D,D-TRANSPEPTIDASE FTSI"/>
    <property type="match status" value="1"/>
</dbReference>
<comment type="subcellular location">
    <subcellularLocation>
        <location evidence="1">Membrane</location>
    </subcellularLocation>
</comment>
<evidence type="ECO:0000256" key="3">
    <source>
        <dbReference type="SAM" id="Phobius"/>
    </source>
</evidence>
<dbReference type="GO" id="GO:0008658">
    <property type="term" value="F:penicillin binding"/>
    <property type="evidence" value="ECO:0007669"/>
    <property type="project" value="InterPro"/>
</dbReference>
<feature type="domain" description="Penicillin-binding protein transpeptidase" evidence="4">
    <location>
        <begin position="239"/>
        <end position="541"/>
    </location>
</feature>
<dbReference type="Gene3D" id="3.40.710.10">
    <property type="entry name" value="DD-peptidase/beta-lactamase superfamily"/>
    <property type="match status" value="1"/>
</dbReference>
<dbReference type="SUPFAM" id="SSF56519">
    <property type="entry name" value="Penicillin binding protein dimerisation domain"/>
    <property type="match status" value="1"/>
</dbReference>
<dbReference type="GO" id="GO:0005886">
    <property type="term" value="C:plasma membrane"/>
    <property type="evidence" value="ECO:0007669"/>
    <property type="project" value="TreeGrafter"/>
</dbReference>
<evidence type="ECO:0000256" key="1">
    <source>
        <dbReference type="ARBA" id="ARBA00004370"/>
    </source>
</evidence>
<dbReference type="AlphaFoldDB" id="A0A1F7GK20"/>
<evidence type="ECO:0000259" key="4">
    <source>
        <dbReference type="Pfam" id="PF00905"/>
    </source>
</evidence>
<protein>
    <recommendedName>
        <fullName evidence="8">Penicillin-binding protein transpeptidase domain-containing protein</fullName>
    </recommendedName>
</protein>
<gene>
    <name evidence="6" type="ORF">A2799_00465</name>
</gene>
<dbReference type="InterPro" id="IPR036138">
    <property type="entry name" value="PBP_dimer_sf"/>
</dbReference>
<evidence type="ECO:0000313" key="7">
    <source>
        <dbReference type="Proteomes" id="UP000176850"/>
    </source>
</evidence>
<dbReference type="Pfam" id="PF03717">
    <property type="entry name" value="PBP_dimer"/>
    <property type="match status" value="1"/>
</dbReference>
<proteinExistence type="predicted"/>
<dbReference type="SUPFAM" id="SSF56601">
    <property type="entry name" value="beta-lactamase/transpeptidase-like"/>
    <property type="match status" value="1"/>
</dbReference>
<dbReference type="GO" id="GO:0071555">
    <property type="term" value="P:cell wall organization"/>
    <property type="evidence" value="ECO:0007669"/>
    <property type="project" value="TreeGrafter"/>
</dbReference>
<dbReference type="PANTHER" id="PTHR30627">
    <property type="entry name" value="PEPTIDOGLYCAN D,D-TRANSPEPTIDASE"/>
    <property type="match status" value="1"/>
</dbReference>
<dbReference type="InterPro" id="IPR050515">
    <property type="entry name" value="Beta-lactam/transpept"/>
</dbReference>
<dbReference type="EMBL" id="MFZH01000013">
    <property type="protein sequence ID" value="OGK19288.1"/>
    <property type="molecule type" value="Genomic_DNA"/>
</dbReference>
<sequence>MHKHNRLFLLSLFFSVLLCLIIVRLFYIQILAADTFFSNNYLHTVRITPDRGSIYDRNNEPLVINRTDYLAFASPKDIKDKDIYIKKIDSILKIGEATLSSRIDMEKVWVPIQAGITEDKKRELASLNLRGIGFEKGQARFYPESSLAAQLLGFVGKDNEGDPTGYFGLEGYYSRDLSGLPGLFKSELDVIGKPIFVGVQDMINGENGRDLKLNLDKVVQRIAKSKLELGMGKYGAREGCIIIADPHTLEIIALTCLPDFDPDEYYKFSQENFTNPTISALYEPGSIFKPLIMAAALNESVITPDEKFNESGAVHEGGYTIKTWDDTYEGVITLTRALEKSSNVAMVHVGKKLGNEKLLTYLSKFGIGENTNIDLQGEISGFLKPKSQWYSIDYATATFGQGITITPIQMIRAFSALINGGYIMEPHVVGEIDSKNGEKKHIAPKIVRRIFSEKTSFQIRSMLQKTVEHAEAKWDRPKGYAIGGKTGTAQIPLAGHYDSSKTIASFIGFAPTDNPKFVALVIYKEPKSSPWGSETAAPTFFEMVKELLVYYNIEPAN</sequence>
<dbReference type="Gene3D" id="3.90.1310.10">
    <property type="entry name" value="Penicillin-binding protein 2a (Domain 2)"/>
    <property type="match status" value="1"/>
</dbReference>
<dbReference type="InterPro" id="IPR005311">
    <property type="entry name" value="PBP_dimer"/>
</dbReference>
<comment type="caution">
    <text evidence="6">The sequence shown here is derived from an EMBL/GenBank/DDBJ whole genome shotgun (WGS) entry which is preliminary data.</text>
</comment>
<dbReference type="InterPro" id="IPR012338">
    <property type="entry name" value="Beta-lactam/transpept-like"/>
</dbReference>
<evidence type="ECO:0000313" key="6">
    <source>
        <dbReference type="EMBL" id="OGK19288.1"/>
    </source>
</evidence>
<dbReference type="Pfam" id="PF00905">
    <property type="entry name" value="Transpeptidase"/>
    <property type="match status" value="1"/>
</dbReference>
<organism evidence="6 7">
    <name type="scientific">Candidatus Roizmanbacteria bacterium RIFCSPHIGHO2_01_FULL_39_24</name>
    <dbReference type="NCBI Taxonomy" id="1802032"/>
    <lineage>
        <taxon>Bacteria</taxon>
        <taxon>Candidatus Roizmaniibacteriota</taxon>
    </lineage>
</organism>
<dbReference type="InterPro" id="IPR001460">
    <property type="entry name" value="PCN-bd_Tpept"/>
</dbReference>
<feature type="transmembrane region" description="Helical" evidence="3">
    <location>
        <begin position="7"/>
        <end position="27"/>
    </location>
</feature>
<feature type="domain" description="Penicillin-binding protein dimerisation" evidence="5">
    <location>
        <begin position="47"/>
        <end position="195"/>
    </location>
</feature>
<reference evidence="6 7" key="1">
    <citation type="journal article" date="2016" name="Nat. Commun.">
        <title>Thousands of microbial genomes shed light on interconnected biogeochemical processes in an aquifer system.</title>
        <authorList>
            <person name="Anantharaman K."/>
            <person name="Brown C.T."/>
            <person name="Hug L.A."/>
            <person name="Sharon I."/>
            <person name="Castelle C.J."/>
            <person name="Probst A.J."/>
            <person name="Thomas B.C."/>
            <person name="Singh A."/>
            <person name="Wilkins M.J."/>
            <person name="Karaoz U."/>
            <person name="Brodie E.L."/>
            <person name="Williams K.H."/>
            <person name="Hubbard S.S."/>
            <person name="Banfield J.F."/>
        </authorList>
    </citation>
    <scope>NUCLEOTIDE SEQUENCE [LARGE SCALE GENOMIC DNA]</scope>
</reference>
<dbReference type="Proteomes" id="UP000176850">
    <property type="component" value="Unassembled WGS sequence"/>
</dbReference>
<name>A0A1F7GK20_9BACT</name>
<evidence type="ECO:0000256" key="2">
    <source>
        <dbReference type="ARBA" id="ARBA00023136"/>
    </source>
</evidence>
<accession>A0A1F7GK20</accession>
<keyword evidence="3" id="KW-0812">Transmembrane</keyword>